<evidence type="ECO:0000313" key="2">
    <source>
        <dbReference type="EMBL" id="KAJ8346305.1"/>
    </source>
</evidence>
<dbReference type="Proteomes" id="UP001221898">
    <property type="component" value="Unassembled WGS sequence"/>
</dbReference>
<organism evidence="2 3">
    <name type="scientific">Aldrovandia affinis</name>
    <dbReference type="NCBI Taxonomy" id="143900"/>
    <lineage>
        <taxon>Eukaryota</taxon>
        <taxon>Metazoa</taxon>
        <taxon>Chordata</taxon>
        <taxon>Craniata</taxon>
        <taxon>Vertebrata</taxon>
        <taxon>Euteleostomi</taxon>
        <taxon>Actinopterygii</taxon>
        <taxon>Neopterygii</taxon>
        <taxon>Teleostei</taxon>
        <taxon>Notacanthiformes</taxon>
        <taxon>Halosauridae</taxon>
        <taxon>Aldrovandia</taxon>
    </lineage>
</organism>
<dbReference type="AlphaFoldDB" id="A0AAD7QZY0"/>
<comment type="caution">
    <text evidence="2">The sequence shown here is derived from an EMBL/GenBank/DDBJ whole genome shotgun (WGS) entry which is preliminary data.</text>
</comment>
<evidence type="ECO:0000313" key="3">
    <source>
        <dbReference type="Proteomes" id="UP001221898"/>
    </source>
</evidence>
<accession>A0AAD7QZY0</accession>
<name>A0AAD7QZY0_9TELE</name>
<protein>
    <submittedName>
        <fullName evidence="2">Uncharacterized protein</fullName>
    </submittedName>
</protein>
<evidence type="ECO:0000256" key="1">
    <source>
        <dbReference type="SAM" id="MobiDB-lite"/>
    </source>
</evidence>
<keyword evidence="3" id="KW-1185">Reference proteome</keyword>
<dbReference type="EMBL" id="JAINUG010002927">
    <property type="protein sequence ID" value="KAJ8346305.1"/>
    <property type="molecule type" value="Genomic_DNA"/>
</dbReference>
<reference evidence="2" key="1">
    <citation type="journal article" date="2023" name="Science">
        <title>Genome structures resolve the early diversification of teleost fishes.</title>
        <authorList>
            <person name="Parey E."/>
            <person name="Louis A."/>
            <person name="Montfort J."/>
            <person name="Bouchez O."/>
            <person name="Roques C."/>
            <person name="Iampietro C."/>
            <person name="Lluch J."/>
            <person name="Castinel A."/>
            <person name="Donnadieu C."/>
            <person name="Desvignes T."/>
            <person name="Floi Bucao C."/>
            <person name="Jouanno E."/>
            <person name="Wen M."/>
            <person name="Mejri S."/>
            <person name="Dirks R."/>
            <person name="Jansen H."/>
            <person name="Henkel C."/>
            <person name="Chen W.J."/>
            <person name="Zahm M."/>
            <person name="Cabau C."/>
            <person name="Klopp C."/>
            <person name="Thompson A.W."/>
            <person name="Robinson-Rechavi M."/>
            <person name="Braasch I."/>
            <person name="Lecointre G."/>
            <person name="Bobe J."/>
            <person name="Postlethwait J.H."/>
            <person name="Berthelot C."/>
            <person name="Roest Crollius H."/>
            <person name="Guiguen Y."/>
        </authorList>
    </citation>
    <scope>NUCLEOTIDE SEQUENCE</scope>
    <source>
        <tissue evidence="2">Blood</tissue>
    </source>
</reference>
<proteinExistence type="predicted"/>
<feature type="region of interest" description="Disordered" evidence="1">
    <location>
        <begin position="14"/>
        <end position="68"/>
    </location>
</feature>
<sequence length="167" mass="17321">MERVRPLLFARFSPRACGSSPGSDSPEDQAEAAGQITSTSKNQTEEPDDKTRSANHNHSANSPRIEASWRESSSLCMWVRCCDGAPLSSCLLSASRAAGAGFTTHSLVAREGAPASCETPAASAIATVRRTDRRDKTNGGSAGLLEAPGSARGVCAPRGSLCCVTPA</sequence>
<gene>
    <name evidence="2" type="ORF">AAFF_G00220360</name>
</gene>